<dbReference type="FunFam" id="1.10.10.10:FF:000091">
    <property type="entry name" value="Cullin 3"/>
    <property type="match status" value="1"/>
</dbReference>
<evidence type="ECO:0000256" key="13">
    <source>
        <dbReference type="RuleBase" id="RU003829"/>
    </source>
</evidence>
<dbReference type="FunFam" id="3.30.230.130:FF:000002">
    <property type="entry name" value="cullin-3 isoform X1"/>
    <property type="match status" value="1"/>
</dbReference>
<comment type="subcellular location">
    <subcellularLocation>
        <location evidence="1">Nucleus</location>
    </subcellularLocation>
</comment>
<dbReference type="InterPro" id="IPR001373">
    <property type="entry name" value="Cullin_N"/>
</dbReference>
<dbReference type="GO" id="GO:0051301">
    <property type="term" value="P:cell division"/>
    <property type="evidence" value="ECO:0007669"/>
    <property type="project" value="UniProtKB-KW"/>
</dbReference>
<dbReference type="InterPro" id="IPR045093">
    <property type="entry name" value="Cullin"/>
</dbReference>
<dbReference type="SUPFAM" id="SSF46785">
    <property type="entry name" value="Winged helix' DNA-binding domain"/>
    <property type="match status" value="1"/>
</dbReference>
<accession>A0A553P7T5</accession>
<protein>
    <recommendedName>
        <fullName evidence="15">Cullin family profile domain-containing protein</fullName>
    </recommendedName>
</protein>
<dbReference type="FunFam" id="1.20.1310.10:FF:000001">
    <property type="entry name" value="Cullin 3"/>
    <property type="match status" value="1"/>
</dbReference>
<evidence type="ECO:0000256" key="1">
    <source>
        <dbReference type="ARBA" id="ARBA00004123"/>
    </source>
</evidence>
<dbReference type="Gene3D" id="1.10.10.10">
    <property type="entry name" value="Winged helix-like DNA-binding domain superfamily/Winged helix DNA-binding domain"/>
    <property type="match status" value="1"/>
</dbReference>
<evidence type="ECO:0000256" key="9">
    <source>
        <dbReference type="ARBA" id="ARBA00022892"/>
    </source>
</evidence>
<feature type="region of interest" description="Disordered" evidence="14">
    <location>
        <begin position="677"/>
        <end position="699"/>
    </location>
</feature>
<reference evidence="16 17" key="1">
    <citation type="journal article" date="2018" name="Nat. Ecol. Evol.">
        <title>Genomic signatures of mitonuclear coevolution across populations of Tigriopus californicus.</title>
        <authorList>
            <person name="Barreto F.S."/>
            <person name="Watson E.T."/>
            <person name="Lima T.G."/>
            <person name="Willett C.S."/>
            <person name="Edmands S."/>
            <person name="Li W."/>
            <person name="Burton R.S."/>
        </authorList>
    </citation>
    <scope>NUCLEOTIDE SEQUENCE [LARGE SCALE GENOMIC DNA]</scope>
    <source>
        <strain evidence="16 17">San Diego</strain>
    </source>
</reference>
<dbReference type="STRING" id="6832.A0A553P7T5"/>
<keyword evidence="5" id="KW-1017">Isopeptide bond</keyword>
<dbReference type="GO" id="GO:0010468">
    <property type="term" value="P:regulation of gene expression"/>
    <property type="evidence" value="ECO:0007669"/>
    <property type="project" value="UniProtKB-ARBA"/>
</dbReference>
<evidence type="ECO:0000256" key="4">
    <source>
        <dbReference type="ARBA" id="ARBA00022448"/>
    </source>
</evidence>
<dbReference type="GO" id="GO:0031461">
    <property type="term" value="C:cullin-RING ubiquitin ligase complex"/>
    <property type="evidence" value="ECO:0007669"/>
    <property type="project" value="InterPro"/>
</dbReference>
<comment type="pathway">
    <text evidence="2">Protein modification; protein ubiquitination.</text>
</comment>
<dbReference type="Pfam" id="PF00888">
    <property type="entry name" value="Cullin"/>
    <property type="match status" value="1"/>
</dbReference>
<dbReference type="GO" id="GO:0031625">
    <property type="term" value="F:ubiquitin protein ligase binding"/>
    <property type="evidence" value="ECO:0007669"/>
    <property type="project" value="InterPro"/>
</dbReference>
<dbReference type="Gene3D" id="3.30.230.130">
    <property type="entry name" value="Cullin, Chain C, Domain 2"/>
    <property type="match status" value="1"/>
</dbReference>
<comment type="similarity">
    <text evidence="3 12 13">Belongs to the cullin family.</text>
</comment>
<dbReference type="PROSITE" id="PS50069">
    <property type="entry name" value="CULLIN_2"/>
    <property type="match status" value="1"/>
</dbReference>
<dbReference type="InterPro" id="IPR019559">
    <property type="entry name" value="Cullin_neddylation_domain"/>
</dbReference>
<name>A0A553P7T5_TIGCA</name>
<dbReference type="FunFam" id="1.20.1310.10:FF:000005">
    <property type="entry name" value="Cullin 3"/>
    <property type="match status" value="1"/>
</dbReference>
<dbReference type="OMA" id="MFKDMTI"/>
<keyword evidence="17" id="KW-1185">Reference proteome</keyword>
<dbReference type="SMART" id="SM00884">
    <property type="entry name" value="Cullin_Nedd8"/>
    <property type="match status" value="1"/>
</dbReference>
<keyword evidence="10" id="KW-0539">Nucleus</keyword>
<evidence type="ECO:0000313" key="17">
    <source>
        <dbReference type="Proteomes" id="UP000318571"/>
    </source>
</evidence>
<dbReference type="GO" id="GO:0000209">
    <property type="term" value="P:protein polyubiquitination"/>
    <property type="evidence" value="ECO:0007669"/>
    <property type="project" value="UniProtKB-ARBA"/>
</dbReference>
<dbReference type="FunFam" id="1.20.1310.10:FF:000006">
    <property type="entry name" value="Cullin 3"/>
    <property type="match status" value="1"/>
</dbReference>
<dbReference type="SMART" id="SM00182">
    <property type="entry name" value="CULLIN"/>
    <property type="match status" value="1"/>
</dbReference>
<dbReference type="InterPro" id="IPR036388">
    <property type="entry name" value="WH-like_DNA-bd_sf"/>
</dbReference>
<dbReference type="GO" id="GO:0006950">
    <property type="term" value="P:response to stress"/>
    <property type="evidence" value="ECO:0007669"/>
    <property type="project" value="UniProtKB-ARBA"/>
</dbReference>
<sequence length="770" mass="88977">MKSAYPKKEGKMRIRSFPMTMDEKYVENIWNLLKEAIQEIQRKNNSGLSFEELYRNAYTMVLHKHGERLYTGLKEVVTAHLESKVRSDVLGALNNHFLQTLNGAWNDHQTSMVMIRDILMYMDRVYVQQNNCENVYNLGLSLFRDQVVRYGGIGNHLRHTLLDMIMKERRGEKTDRLAVKNACQMLMMLGIETRRVYEEDFENHFLKQSAHFYKIESQNFLAENSASVYIHKVEQRINEEAERATHYLDESTEPRIVEVVEEELIKRHMKTIVDMENSGVVHMLINQKTEDLACMYNLFRRVADGHKTMADCVSEHLRGVGKDLVAEDGQASNAIIYIQNLLDLKDRYDRFLAVSFASDKFFKQIISGDFEHFLNLNKRSPEYLSLFIDDKLKKGVKGLTDAEVEMVLDKSMILFRFLQEKDAFEEYYKRHLARRLLNQKSASDDSEKMMISKLKSECGCQFTSKLEGMFKDMTLSNNVNDAFKNFLADTNKNLHGVDLTVRVLTTGYWPGQNAPPPISLPREPAHAFDVFKNFYLGKHSGRILTLQPSAGTADLNALFFGAKKEDGEGRDGASSATGATPKMPTPVNPRKHILCVNTYQMCVLFLFNRRDSYTYDELKEETSIPDRDLTRALQPLAIGKASQRILLKSPKSKEIEGSHVFTVNDSFSSQFHRVKIQQASARQGESEPERSETKKKVDEDRKHEIEACIVRIMKSRKQLNHNQLVSEVVEQLNKRFQPSPVVIKKRIEGLIEREYLKRSETDRKTYVYLA</sequence>
<dbReference type="GO" id="GO:0005737">
    <property type="term" value="C:cytoplasm"/>
    <property type="evidence" value="ECO:0007669"/>
    <property type="project" value="UniProtKB-ARBA"/>
</dbReference>
<keyword evidence="8" id="KW-0832">Ubl conjugation</keyword>
<keyword evidence="7" id="KW-0498">Mitosis</keyword>
<dbReference type="PROSITE" id="PS01256">
    <property type="entry name" value="CULLIN_1"/>
    <property type="match status" value="1"/>
</dbReference>
<organism evidence="16 17">
    <name type="scientific">Tigriopus californicus</name>
    <name type="common">Marine copepod</name>
    <dbReference type="NCBI Taxonomy" id="6832"/>
    <lineage>
        <taxon>Eukaryota</taxon>
        <taxon>Metazoa</taxon>
        <taxon>Ecdysozoa</taxon>
        <taxon>Arthropoda</taxon>
        <taxon>Crustacea</taxon>
        <taxon>Multicrustacea</taxon>
        <taxon>Hexanauplia</taxon>
        <taxon>Copepoda</taxon>
        <taxon>Harpacticoida</taxon>
        <taxon>Harpacticidae</taxon>
        <taxon>Tigriopus</taxon>
    </lineage>
</organism>
<feature type="compositionally biased region" description="Basic and acidic residues" evidence="14">
    <location>
        <begin position="684"/>
        <end position="699"/>
    </location>
</feature>
<dbReference type="Proteomes" id="UP000318571">
    <property type="component" value="Chromosome 3"/>
</dbReference>
<evidence type="ECO:0000256" key="10">
    <source>
        <dbReference type="ARBA" id="ARBA00023242"/>
    </source>
</evidence>
<dbReference type="Gene3D" id="1.20.1310.10">
    <property type="entry name" value="Cullin Repeats"/>
    <property type="match status" value="4"/>
</dbReference>
<keyword evidence="6" id="KW-0132">Cell division</keyword>
<evidence type="ECO:0000259" key="15">
    <source>
        <dbReference type="PROSITE" id="PS50069"/>
    </source>
</evidence>
<evidence type="ECO:0000256" key="5">
    <source>
        <dbReference type="ARBA" id="ARBA00022499"/>
    </source>
</evidence>
<dbReference type="SUPFAM" id="SSF74788">
    <property type="entry name" value="Cullin repeat-like"/>
    <property type="match status" value="1"/>
</dbReference>
<dbReference type="GO" id="GO:0007165">
    <property type="term" value="P:signal transduction"/>
    <property type="evidence" value="ECO:0007669"/>
    <property type="project" value="UniProtKB-ARBA"/>
</dbReference>
<dbReference type="SUPFAM" id="SSF75632">
    <property type="entry name" value="Cullin homology domain"/>
    <property type="match status" value="1"/>
</dbReference>
<keyword evidence="9" id="KW-0931">ER-Golgi transport</keyword>
<proteinExistence type="inferred from homology"/>
<evidence type="ECO:0000256" key="12">
    <source>
        <dbReference type="PROSITE-ProRule" id="PRU00330"/>
    </source>
</evidence>
<feature type="region of interest" description="Disordered" evidence="14">
    <location>
        <begin position="565"/>
        <end position="585"/>
    </location>
</feature>
<dbReference type="InterPro" id="IPR059120">
    <property type="entry name" value="Cullin-like_AB"/>
</dbReference>
<dbReference type="InterPro" id="IPR016159">
    <property type="entry name" value="Cullin_repeat-like_dom_sf"/>
</dbReference>
<dbReference type="InterPro" id="IPR016157">
    <property type="entry name" value="Cullin_CS"/>
</dbReference>
<keyword evidence="4" id="KW-0813">Transport</keyword>
<gene>
    <name evidence="16" type="ORF">TCAL_06696</name>
</gene>
<evidence type="ECO:0000256" key="7">
    <source>
        <dbReference type="ARBA" id="ARBA00022776"/>
    </source>
</evidence>
<feature type="domain" description="Cullin family profile" evidence="15">
    <location>
        <begin position="379"/>
        <end position="637"/>
    </location>
</feature>
<dbReference type="InterPro" id="IPR036317">
    <property type="entry name" value="Cullin_homology_sf"/>
</dbReference>
<dbReference type="OrthoDB" id="27073at2759"/>
<dbReference type="GO" id="GO:0080090">
    <property type="term" value="P:regulation of primary metabolic process"/>
    <property type="evidence" value="ECO:0007669"/>
    <property type="project" value="UniProtKB-ARBA"/>
</dbReference>
<dbReference type="EMBL" id="VCGU01000007">
    <property type="protein sequence ID" value="TRY73733.1"/>
    <property type="molecule type" value="Genomic_DNA"/>
</dbReference>
<evidence type="ECO:0000256" key="11">
    <source>
        <dbReference type="ARBA" id="ARBA00023306"/>
    </source>
</evidence>
<dbReference type="Pfam" id="PF26557">
    <property type="entry name" value="Cullin_AB"/>
    <property type="match status" value="1"/>
</dbReference>
<evidence type="ECO:0000256" key="14">
    <source>
        <dbReference type="SAM" id="MobiDB-lite"/>
    </source>
</evidence>
<evidence type="ECO:0000256" key="3">
    <source>
        <dbReference type="ARBA" id="ARBA00006019"/>
    </source>
</evidence>
<dbReference type="GO" id="GO:0005634">
    <property type="term" value="C:nucleus"/>
    <property type="evidence" value="ECO:0007669"/>
    <property type="project" value="UniProtKB-SubCell"/>
</dbReference>
<dbReference type="GO" id="GO:0016192">
    <property type="term" value="P:vesicle-mediated transport"/>
    <property type="evidence" value="ECO:0007669"/>
    <property type="project" value="UniProtKB-KW"/>
</dbReference>
<evidence type="ECO:0000256" key="6">
    <source>
        <dbReference type="ARBA" id="ARBA00022618"/>
    </source>
</evidence>
<dbReference type="GO" id="GO:0043161">
    <property type="term" value="P:proteasome-mediated ubiquitin-dependent protein catabolic process"/>
    <property type="evidence" value="ECO:0007669"/>
    <property type="project" value="UniProtKB-ARBA"/>
</dbReference>
<evidence type="ECO:0000256" key="8">
    <source>
        <dbReference type="ARBA" id="ARBA00022843"/>
    </source>
</evidence>
<dbReference type="Pfam" id="PF10557">
    <property type="entry name" value="Cullin_Nedd8"/>
    <property type="match status" value="1"/>
</dbReference>
<dbReference type="GO" id="GO:0006915">
    <property type="term" value="P:apoptotic process"/>
    <property type="evidence" value="ECO:0007669"/>
    <property type="project" value="UniProtKB-ARBA"/>
</dbReference>
<evidence type="ECO:0000256" key="2">
    <source>
        <dbReference type="ARBA" id="ARBA00004906"/>
    </source>
</evidence>
<evidence type="ECO:0000313" key="16">
    <source>
        <dbReference type="EMBL" id="TRY73733.1"/>
    </source>
</evidence>
<dbReference type="InterPro" id="IPR016158">
    <property type="entry name" value="Cullin_homology"/>
</dbReference>
<keyword evidence="11" id="KW-0131">Cell cycle</keyword>
<dbReference type="FunFam" id="1.20.1310.10:FF:000002">
    <property type="entry name" value="cullin-3 isoform X1"/>
    <property type="match status" value="1"/>
</dbReference>
<dbReference type="InterPro" id="IPR036390">
    <property type="entry name" value="WH_DNA-bd_sf"/>
</dbReference>
<dbReference type="PANTHER" id="PTHR11932">
    <property type="entry name" value="CULLIN"/>
    <property type="match status" value="1"/>
</dbReference>
<comment type="caution">
    <text evidence="16">The sequence shown here is derived from an EMBL/GenBank/DDBJ whole genome shotgun (WGS) entry which is preliminary data.</text>
</comment>
<dbReference type="GO" id="GO:0000278">
    <property type="term" value="P:mitotic cell cycle"/>
    <property type="evidence" value="ECO:0007669"/>
    <property type="project" value="UniProtKB-ARBA"/>
</dbReference>
<dbReference type="AlphaFoldDB" id="A0A553P7T5"/>